<gene>
    <name evidence="5" type="ORF">GJJ30_10800</name>
</gene>
<dbReference type="NCBIfam" id="TIGR01543">
    <property type="entry name" value="proheadase_HK97"/>
    <property type="match status" value="1"/>
</dbReference>
<dbReference type="Proteomes" id="UP000441754">
    <property type="component" value="Unassembled WGS sequence"/>
</dbReference>
<evidence type="ECO:0000256" key="3">
    <source>
        <dbReference type="ARBA" id="ARBA00022801"/>
    </source>
</evidence>
<evidence type="ECO:0000259" key="4">
    <source>
        <dbReference type="Pfam" id="PF04586"/>
    </source>
</evidence>
<feature type="domain" description="Prohead serine protease" evidence="4">
    <location>
        <begin position="16"/>
        <end position="157"/>
    </location>
</feature>
<dbReference type="InterPro" id="IPR006433">
    <property type="entry name" value="Prohead_protease"/>
</dbReference>
<dbReference type="OrthoDB" id="1254575at2"/>
<dbReference type="RefSeq" id="WP_154175168.1">
    <property type="nucleotide sequence ID" value="NZ_WJXZ01000006.1"/>
</dbReference>
<dbReference type="EMBL" id="WJXZ01000006">
    <property type="protein sequence ID" value="MRS61776.1"/>
    <property type="molecule type" value="Genomic_DNA"/>
</dbReference>
<protein>
    <submittedName>
        <fullName evidence="5">HK97 family phage prohead protease</fullName>
    </submittedName>
</protein>
<keyword evidence="1" id="KW-1188">Viral release from host cell</keyword>
<evidence type="ECO:0000256" key="2">
    <source>
        <dbReference type="ARBA" id="ARBA00022670"/>
    </source>
</evidence>
<dbReference type="Pfam" id="PF04586">
    <property type="entry name" value="Peptidase_S78"/>
    <property type="match status" value="1"/>
</dbReference>
<sequence length="235" mass="26089">MEEILRKRLAINYKDLDEKQGIMQGYFSHFDSKDSDGDIIVKGAYKKTIQEFGPAGANRTKHLKNHYKEEPVGILKELSEDATGLVYTSQLLKGDNSHGDYILHLASMNYPFEHSIGYEVVKNDTKSQPGSNILQELKLWEGSILTAWGSNPNTPVTGLKSLGSSPLETLIDARLVLEKALRVGNLHDDVYLKIQSEYNAIGTLLKAKTTEPPSTQPDAKAIAELITNSFTLKLN</sequence>
<evidence type="ECO:0000313" key="5">
    <source>
        <dbReference type="EMBL" id="MRS61776.1"/>
    </source>
</evidence>
<comment type="caution">
    <text evidence="5">The sequence shown here is derived from an EMBL/GenBank/DDBJ whole genome shotgun (WGS) entry which is preliminary data.</text>
</comment>
<dbReference type="GO" id="GO:0006508">
    <property type="term" value="P:proteolysis"/>
    <property type="evidence" value="ECO:0007669"/>
    <property type="project" value="UniProtKB-KW"/>
</dbReference>
<dbReference type="AlphaFoldDB" id="A0A7K0EJX9"/>
<keyword evidence="3" id="KW-0378">Hydrolase</keyword>
<keyword evidence="2 5" id="KW-0645">Protease</keyword>
<evidence type="ECO:0000256" key="1">
    <source>
        <dbReference type="ARBA" id="ARBA00022612"/>
    </source>
</evidence>
<keyword evidence="6" id="KW-1185">Reference proteome</keyword>
<dbReference type="InterPro" id="IPR054613">
    <property type="entry name" value="Peptidase_S78_dom"/>
</dbReference>
<dbReference type="GO" id="GO:0008233">
    <property type="term" value="F:peptidase activity"/>
    <property type="evidence" value="ECO:0007669"/>
    <property type="project" value="UniProtKB-KW"/>
</dbReference>
<organism evidence="5 6">
    <name type="scientific">Larkinella terrae</name>
    <dbReference type="NCBI Taxonomy" id="2025311"/>
    <lineage>
        <taxon>Bacteria</taxon>
        <taxon>Pseudomonadati</taxon>
        <taxon>Bacteroidota</taxon>
        <taxon>Cytophagia</taxon>
        <taxon>Cytophagales</taxon>
        <taxon>Spirosomataceae</taxon>
        <taxon>Larkinella</taxon>
    </lineage>
</organism>
<proteinExistence type="predicted"/>
<name>A0A7K0EJX9_9BACT</name>
<evidence type="ECO:0000313" key="6">
    <source>
        <dbReference type="Proteomes" id="UP000441754"/>
    </source>
</evidence>
<accession>A0A7K0EJX9</accession>
<reference evidence="5 6" key="1">
    <citation type="journal article" date="2018" name="Antonie Van Leeuwenhoek">
        <title>Larkinella terrae sp. nov., isolated from soil on Jeju Island, South Korea.</title>
        <authorList>
            <person name="Ten L.N."/>
            <person name="Jeon J."/>
            <person name="Park S.J."/>
            <person name="Park S."/>
            <person name="Lee S.Y."/>
            <person name="Kim M.K."/>
            <person name="Jung H.Y."/>
        </authorList>
    </citation>
    <scope>NUCLEOTIDE SEQUENCE [LARGE SCALE GENOMIC DNA]</scope>
    <source>
        <strain evidence="5 6">KCTC 52001</strain>
    </source>
</reference>